<dbReference type="Gene3D" id="3.20.20.220">
    <property type="match status" value="1"/>
</dbReference>
<dbReference type="PANTHER" id="PTHR13914:SF0">
    <property type="entry name" value="PROLINE DEHYDROGENASE 1, MITOCHONDRIAL"/>
    <property type="match status" value="1"/>
</dbReference>
<dbReference type="GO" id="GO:0004657">
    <property type="term" value="F:proline dehydrogenase activity"/>
    <property type="evidence" value="ECO:0007669"/>
    <property type="project" value="InterPro"/>
</dbReference>
<dbReference type="Pfam" id="PF01619">
    <property type="entry name" value="Pro_dh"/>
    <property type="match status" value="1"/>
</dbReference>
<dbReference type="InterPro" id="IPR015659">
    <property type="entry name" value="Proline_oxidase"/>
</dbReference>
<gene>
    <name evidence="3" type="ORF">KACHI17_26170</name>
</gene>
<evidence type="ECO:0000313" key="3">
    <source>
        <dbReference type="EMBL" id="BFG71736.1"/>
    </source>
</evidence>
<dbReference type="AlphaFoldDB" id="A0AAT9GM05"/>
<proteinExistence type="predicted"/>
<reference evidence="3" key="1">
    <citation type="submission" date="2024-02" db="EMBL/GenBank/DDBJ databases">
        <title>Sediminibacterium planktonica sp. nov. and Sediminibacterium longus sp. nov., isolated from surface lake and river water.</title>
        <authorList>
            <person name="Watanabe K."/>
            <person name="Takemine S."/>
            <person name="Ishii Y."/>
            <person name="Ogata Y."/>
            <person name="Shindo C."/>
            <person name="Suda W."/>
        </authorList>
    </citation>
    <scope>NUCLEOTIDE SEQUENCE</scope>
    <source>
        <strain evidence="3">KACHI17</strain>
    </source>
</reference>
<organism evidence="3">
    <name type="scientific">Sediminibacterium sp. KACHI17</name>
    <dbReference type="NCBI Taxonomy" id="1751071"/>
    <lineage>
        <taxon>Bacteria</taxon>
        <taxon>Pseudomonadati</taxon>
        <taxon>Bacteroidota</taxon>
        <taxon>Chitinophagia</taxon>
        <taxon>Chitinophagales</taxon>
        <taxon>Chitinophagaceae</taxon>
        <taxon>Sediminibacterium</taxon>
    </lineage>
</organism>
<accession>A0AAT9GM05</accession>
<protein>
    <submittedName>
        <fullName evidence="3">Proline dehydrogenase family protein</fullName>
    </submittedName>
</protein>
<evidence type="ECO:0000259" key="2">
    <source>
        <dbReference type="Pfam" id="PF01619"/>
    </source>
</evidence>
<dbReference type="GO" id="GO:0071949">
    <property type="term" value="F:FAD binding"/>
    <property type="evidence" value="ECO:0007669"/>
    <property type="project" value="TreeGrafter"/>
</dbReference>
<dbReference type="InterPro" id="IPR002872">
    <property type="entry name" value="Proline_DH_dom"/>
</dbReference>
<dbReference type="EMBL" id="AP029612">
    <property type="protein sequence ID" value="BFG71736.1"/>
    <property type="molecule type" value="Genomic_DNA"/>
</dbReference>
<name>A0AAT9GM05_9BACT</name>
<keyword evidence="1" id="KW-0560">Oxidoreductase</keyword>
<sequence length="398" mass="45463">MLAMNISFDNTQNAFAYKSDKELKSAKFLFSTMGYPWFVQLGTRLTPFIMKTGLPVHGIIRKTIFKQFVGGETLEETAAVGATLGKYGVQVILDYGVEGKEGEDSFDHATEEFIRVINYAATQTNIPFISIKVTGLARFALLQTLNDAPRLRSGIHDHEVEIDEWDRVRERMYAICEIASEKNVGVLIDAEESWIQDPIDRLTMEMMEIFNKQKVVVYNTIQLYRHDRLHFLKLSHQIAQQKEFLLGVKLVRGAYMEKERARAKEMGYPSPIQPDKETSDKDYDLAVRYCIDHLDQIAVIVASHNEASNLLAAELLDQKNIPHNHPHIHFSQLYGMSDNITFNLAKEGFSVSKYLPFGPIRDVIPYLMRRAQENSSVSGQTGRELSLIKRELVRRRSA</sequence>
<feature type="domain" description="Proline dehydrogenase" evidence="2">
    <location>
        <begin position="83"/>
        <end position="381"/>
    </location>
</feature>
<dbReference type="InterPro" id="IPR029041">
    <property type="entry name" value="FAD-linked_oxidoreductase-like"/>
</dbReference>
<dbReference type="SUPFAM" id="SSF51730">
    <property type="entry name" value="FAD-linked oxidoreductase"/>
    <property type="match status" value="1"/>
</dbReference>
<dbReference type="GO" id="GO:0010133">
    <property type="term" value="P:L-proline catabolic process to L-glutamate"/>
    <property type="evidence" value="ECO:0007669"/>
    <property type="project" value="TreeGrafter"/>
</dbReference>
<evidence type="ECO:0000256" key="1">
    <source>
        <dbReference type="ARBA" id="ARBA00023002"/>
    </source>
</evidence>
<dbReference type="PANTHER" id="PTHR13914">
    <property type="entry name" value="PROLINE OXIDASE"/>
    <property type="match status" value="1"/>
</dbReference>